<evidence type="ECO:0000256" key="4">
    <source>
        <dbReference type="ARBA" id="ARBA00022670"/>
    </source>
</evidence>
<sequence>MITKQAQCRLDGLLMHQHTPAPDNLHDTMRAYGTVPELLSDVMHIERIESPDPALLSREDQTILARGASELVAMVIGRLKGDSAELYIRLDEKLAPLDAFALFRPYEEDDQSKHIVYVASGRAPMPRPLARWLPALLFLVTIFSVLYTGMTIAAGELGLTDPQAAAQIVADPIMNLWRGLPYALAILAILVPHEMGHWLTMRHYRIPASLPYFIPAFGLSPFGTFGAAILLRGTLRNRRVLFDLGASGPLAGLIVAVPILLIGLATSPTVPMQPGGYLEGNSLLYAGAKILTFGRFLPDGQTDVMLNQLAWAGWTGLFVTALNLIPLGQLDGGHVLYALIGKRARQLFWPVLLIMTFLALFVSTAWIAFALMLVLVGRYYAVPLDDVTPLNPARRVLGIVTLVIFVLVFIPNPIYVAGEPSGVLGAFMMVPYMTAFTGMLLALPEMLAHAKLQHTP</sequence>
<feature type="transmembrane region" description="Helical" evidence="10">
    <location>
        <begin position="347"/>
        <end position="375"/>
    </location>
</feature>
<evidence type="ECO:0000259" key="11">
    <source>
        <dbReference type="Pfam" id="PF02163"/>
    </source>
</evidence>
<dbReference type="GO" id="GO:0006508">
    <property type="term" value="P:proteolysis"/>
    <property type="evidence" value="ECO:0007669"/>
    <property type="project" value="UniProtKB-KW"/>
</dbReference>
<feature type="transmembrane region" description="Helical" evidence="10">
    <location>
        <begin position="422"/>
        <end position="443"/>
    </location>
</feature>
<dbReference type="Pfam" id="PF02163">
    <property type="entry name" value="Peptidase_M50"/>
    <property type="match status" value="1"/>
</dbReference>
<feature type="domain" description="Peptidase M50" evidence="11">
    <location>
        <begin position="182"/>
        <end position="346"/>
    </location>
</feature>
<dbReference type="EMBL" id="CP062983">
    <property type="protein sequence ID" value="QPC84423.1"/>
    <property type="molecule type" value="Genomic_DNA"/>
</dbReference>
<dbReference type="InterPro" id="IPR044838">
    <property type="entry name" value="EGY1-like"/>
</dbReference>
<evidence type="ECO:0000256" key="10">
    <source>
        <dbReference type="SAM" id="Phobius"/>
    </source>
</evidence>
<protein>
    <submittedName>
        <fullName evidence="12">Site-2 protease family protein</fullName>
    </submittedName>
</protein>
<comment type="cofactor">
    <cofactor evidence="1">
        <name>Zn(2+)</name>
        <dbReference type="ChEBI" id="CHEBI:29105"/>
    </cofactor>
</comment>
<feature type="transmembrane region" description="Helical" evidence="10">
    <location>
        <begin position="132"/>
        <end position="154"/>
    </location>
</feature>
<name>A0A7S8ECG1_9CHLR</name>
<evidence type="ECO:0000256" key="3">
    <source>
        <dbReference type="ARBA" id="ARBA00007931"/>
    </source>
</evidence>
<dbReference type="CDD" id="cd06160">
    <property type="entry name" value="S2P-M50_like_2"/>
    <property type="match status" value="1"/>
</dbReference>
<dbReference type="RefSeq" id="WP_195172486.1">
    <property type="nucleotide sequence ID" value="NZ_CP062983.1"/>
</dbReference>
<dbReference type="GO" id="GO:0016020">
    <property type="term" value="C:membrane"/>
    <property type="evidence" value="ECO:0007669"/>
    <property type="project" value="UniProtKB-SubCell"/>
</dbReference>
<evidence type="ECO:0000256" key="7">
    <source>
        <dbReference type="ARBA" id="ARBA00022946"/>
    </source>
</evidence>
<evidence type="ECO:0000256" key="5">
    <source>
        <dbReference type="ARBA" id="ARBA00022692"/>
    </source>
</evidence>
<dbReference type="GO" id="GO:0008233">
    <property type="term" value="F:peptidase activity"/>
    <property type="evidence" value="ECO:0007669"/>
    <property type="project" value="UniProtKB-KW"/>
</dbReference>
<dbReference type="AlphaFoldDB" id="A0A7S8ECG1"/>
<organism evidence="12 13">
    <name type="scientific">Phototrophicus methaneseepsis</name>
    <dbReference type="NCBI Taxonomy" id="2710758"/>
    <lineage>
        <taxon>Bacteria</taxon>
        <taxon>Bacillati</taxon>
        <taxon>Chloroflexota</taxon>
        <taxon>Candidatus Thermofontia</taxon>
        <taxon>Phototrophicales</taxon>
        <taxon>Phototrophicaceae</taxon>
        <taxon>Phototrophicus</taxon>
    </lineage>
</organism>
<keyword evidence="7" id="KW-0809">Transit peptide</keyword>
<keyword evidence="9 10" id="KW-0472">Membrane</keyword>
<keyword evidence="13" id="KW-1185">Reference proteome</keyword>
<evidence type="ECO:0000256" key="1">
    <source>
        <dbReference type="ARBA" id="ARBA00001947"/>
    </source>
</evidence>
<accession>A0A7S8ECG1</accession>
<evidence type="ECO:0000313" key="13">
    <source>
        <dbReference type="Proteomes" id="UP000594468"/>
    </source>
</evidence>
<dbReference type="KEGG" id="pmet:G4Y79_08630"/>
<dbReference type="PANTHER" id="PTHR31412">
    <property type="entry name" value="ZINC METALLOPROTEASE EGY1"/>
    <property type="match status" value="1"/>
</dbReference>
<dbReference type="PANTHER" id="PTHR31412:SF0">
    <property type="entry name" value="ZINC METALLOPROTEASE EGY1, CHLOROPLASTIC-RELATED"/>
    <property type="match status" value="1"/>
</dbReference>
<evidence type="ECO:0000256" key="8">
    <source>
        <dbReference type="ARBA" id="ARBA00022989"/>
    </source>
</evidence>
<feature type="transmembrane region" description="Helical" evidence="10">
    <location>
        <begin position="277"/>
        <end position="297"/>
    </location>
</feature>
<comment type="subcellular location">
    <subcellularLocation>
        <location evidence="2">Membrane</location>
        <topology evidence="2">Multi-pass membrane protein</topology>
    </subcellularLocation>
</comment>
<evidence type="ECO:0000256" key="6">
    <source>
        <dbReference type="ARBA" id="ARBA00022801"/>
    </source>
</evidence>
<feature type="transmembrane region" description="Helical" evidence="10">
    <location>
        <begin position="212"/>
        <end position="231"/>
    </location>
</feature>
<evidence type="ECO:0000313" key="12">
    <source>
        <dbReference type="EMBL" id="QPC84423.1"/>
    </source>
</evidence>
<keyword evidence="4 12" id="KW-0645">Protease</keyword>
<gene>
    <name evidence="12" type="ORF">G4Y79_08630</name>
</gene>
<dbReference type="InterPro" id="IPR008915">
    <property type="entry name" value="Peptidase_M50"/>
</dbReference>
<feature type="transmembrane region" description="Helical" evidence="10">
    <location>
        <begin position="240"/>
        <end position="265"/>
    </location>
</feature>
<evidence type="ECO:0000256" key="9">
    <source>
        <dbReference type="ARBA" id="ARBA00023136"/>
    </source>
</evidence>
<evidence type="ECO:0000256" key="2">
    <source>
        <dbReference type="ARBA" id="ARBA00004141"/>
    </source>
</evidence>
<proteinExistence type="inferred from homology"/>
<comment type="similarity">
    <text evidence="3">Belongs to the peptidase M50B family.</text>
</comment>
<keyword evidence="5 10" id="KW-0812">Transmembrane</keyword>
<feature type="transmembrane region" description="Helical" evidence="10">
    <location>
        <begin position="309"/>
        <end position="327"/>
    </location>
</feature>
<feature type="transmembrane region" description="Helical" evidence="10">
    <location>
        <begin position="396"/>
        <end position="416"/>
    </location>
</feature>
<keyword evidence="6" id="KW-0378">Hydrolase</keyword>
<keyword evidence="8 10" id="KW-1133">Transmembrane helix</keyword>
<reference evidence="12 13" key="1">
    <citation type="submission" date="2020-02" db="EMBL/GenBank/DDBJ databases">
        <authorList>
            <person name="Zheng R.K."/>
            <person name="Sun C.M."/>
        </authorList>
    </citation>
    <scope>NUCLEOTIDE SEQUENCE [LARGE SCALE GENOMIC DNA]</scope>
    <source>
        <strain evidence="13">rifampicinis</strain>
    </source>
</reference>
<dbReference type="Proteomes" id="UP000594468">
    <property type="component" value="Chromosome"/>
</dbReference>